<feature type="domain" description="SSD" evidence="8">
    <location>
        <begin position="177"/>
        <end position="325"/>
    </location>
</feature>
<dbReference type="STRING" id="135651.G0NTW2"/>
<feature type="transmembrane region" description="Helical" evidence="7">
    <location>
        <begin position="302"/>
        <end position="325"/>
    </location>
</feature>
<dbReference type="eggNOG" id="KOG3664">
    <property type="taxonomic scope" value="Eukaryota"/>
</dbReference>
<keyword evidence="4 7" id="KW-0472">Membrane</keyword>
<feature type="transmembrane region" description="Helical" evidence="7">
    <location>
        <begin position="177"/>
        <end position="197"/>
    </location>
</feature>
<evidence type="ECO:0000256" key="2">
    <source>
        <dbReference type="ARBA" id="ARBA00022692"/>
    </source>
</evidence>
<evidence type="ECO:0000256" key="7">
    <source>
        <dbReference type="SAM" id="Phobius"/>
    </source>
</evidence>
<keyword evidence="10" id="KW-1185">Reference proteome</keyword>
<evidence type="ECO:0000256" key="1">
    <source>
        <dbReference type="ARBA" id="ARBA00004141"/>
    </source>
</evidence>
<reference evidence="10" key="1">
    <citation type="submission" date="2011-07" db="EMBL/GenBank/DDBJ databases">
        <authorList>
            <consortium name="Caenorhabditis brenneri Sequencing and Analysis Consortium"/>
            <person name="Wilson R.K."/>
        </authorList>
    </citation>
    <scope>NUCLEOTIDE SEQUENCE [LARGE SCALE GENOMIC DNA]</scope>
    <source>
        <strain evidence="10">PB2801</strain>
    </source>
</reference>
<dbReference type="InParanoid" id="G0NTW2"/>
<dbReference type="PROSITE" id="PS50156">
    <property type="entry name" value="SSD"/>
    <property type="match status" value="1"/>
</dbReference>
<comment type="subcellular location">
    <subcellularLocation>
        <location evidence="1">Membrane</location>
        <topology evidence="1">Multi-pass membrane protein</topology>
    </subcellularLocation>
</comment>
<dbReference type="InterPro" id="IPR052081">
    <property type="entry name" value="Dispatched_Hh_regulator"/>
</dbReference>
<keyword evidence="2 7" id="KW-0812">Transmembrane</keyword>
<dbReference type="Pfam" id="PF03176">
    <property type="entry name" value="MMPL"/>
    <property type="match status" value="1"/>
</dbReference>
<evidence type="ECO:0000313" key="9">
    <source>
        <dbReference type="EMBL" id="EGT37635.1"/>
    </source>
</evidence>
<dbReference type="GO" id="GO:0016020">
    <property type="term" value="C:membrane"/>
    <property type="evidence" value="ECO:0007669"/>
    <property type="project" value="UniProtKB-SubCell"/>
</dbReference>
<dbReference type="HOGENOM" id="CLU_628866_0_0_1"/>
<comment type="similarity">
    <text evidence="6">Belongs to the dispatched family.</text>
</comment>
<dbReference type="OrthoDB" id="193905at2759"/>
<protein>
    <recommendedName>
        <fullName evidence="8">SSD domain-containing protein</fullName>
    </recommendedName>
</protein>
<accession>G0NTW2</accession>
<dbReference type="Gene3D" id="1.20.1640.10">
    <property type="entry name" value="Multidrug efflux transporter AcrB transmembrane domain"/>
    <property type="match status" value="1"/>
</dbReference>
<feature type="transmembrane region" description="Helical" evidence="7">
    <location>
        <begin position="155"/>
        <end position="172"/>
    </location>
</feature>
<sequence length="436" mass="49584">MKHLCHVDDIIEDLKAEFNFTNAAQSLKHSLNIPLYTSCSNISTENSCDALNQNDVTNFRNLLDKCKNDTSLELCSAFSIDQVNNWLLPRNSSSDFIINIILKMTMWNGVDDRGVYDSLVDSLKTHLEKNPHTRLAGVSFNMKNRVFQENIRTDSLIAGLSALFVFLCFLVYSRSVVFTFVIVFVVSLSAGVAFFIYTTVLRIDFFPFINLLVVVILISIGADDAFLLLVYYRREVDKMSNLEYKIGDTYVPLYRESDLLSRSLRLSLHHSLLSMFVTSLTTATTFLTNITSPVIVLRCFGIYAAITVVVNYVLVVLILPGAIILTRPIKTKQSPTEILETTEPVEKISKFASKITEFTFYFRFGIVFLSFILTGLSIFVIFGNPGLTIPQTNPTKLLVDSNIHEYFDNHLHHFNFEWQRSARLVKNFVFGIEPMK</sequence>
<evidence type="ECO:0000256" key="5">
    <source>
        <dbReference type="ARBA" id="ARBA00023180"/>
    </source>
</evidence>
<proteinExistence type="inferred from homology"/>
<feature type="transmembrane region" description="Helical" evidence="7">
    <location>
        <begin position="272"/>
        <end position="296"/>
    </location>
</feature>
<organism evidence="10">
    <name type="scientific">Caenorhabditis brenneri</name>
    <name type="common">Nematode worm</name>
    <dbReference type="NCBI Taxonomy" id="135651"/>
    <lineage>
        <taxon>Eukaryota</taxon>
        <taxon>Metazoa</taxon>
        <taxon>Ecdysozoa</taxon>
        <taxon>Nematoda</taxon>
        <taxon>Chromadorea</taxon>
        <taxon>Rhabditida</taxon>
        <taxon>Rhabditina</taxon>
        <taxon>Rhabditomorpha</taxon>
        <taxon>Rhabditoidea</taxon>
        <taxon>Rhabditidae</taxon>
        <taxon>Peloderinae</taxon>
        <taxon>Caenorhabditis</taxon>
    </lineage>
</organism>
<keyword evidence="5" id="KW-0325">Glycoprotein</keyword>
<dbReference type="GO" id="GO:0022857">
    <property type="term" value="F:transmembrane transporter activity"/>
    <property type="evidence" value="ECO:0007669"/>
    <property type="project" value="TreeGrafter"/>
</dbReference>
<dbReference type="GO" id="GO:0007224">
    <property type="term" value="P:smoothened signaling pathway"/>
    <property type="evidence" value="ECO:0007669"/>
    <property type="project" value="TreeGrafter"/>
</dbReference>
<dbReference type="InterPro" id="IPR004869">
    <property type="entry name" value="MMPL_dom"/>
</dbReference>
<dbReference type="Proteomes" id="UP000008068">
    <property type="component" value="Unassembled WGS sequence"/>
</dbReference>
<feature type="transmembrane region" description="Helical" evidence="7">
    <location>
        <begin position="360"/>
        <end position="382"/>
    </location>
</feature>
<evidence type="ECO:0000256" key="3">
    <source>
        <dbReference type="ARBA" id="ARBA00022989"/>
    </source>
</evidence>
<evidence type="ECO:0000313" key="10">
    <source>
        <dbReference type="Proteomes" id="UP000008068"/>
    </source>
</evidence>
<dbReference type="PANTHER" id="PTHR45951">
    <property type="entry name" value="PROTEIN DISPATCHED-RELATED"/>
    <property type="match status" value="1"/>
</dbReference>
<evidence type="ECO:0000256" key="6">
    <source>
        <dbReference type="ARBA" id="ARBA00038046"/>
    </source>
</evidence>
<feature type="transmembrane region" description="Helical" evidence="7">
    <location>
        <begin position="209"/>
        <end position="232"/>
    </location>
</feature>
<gene>
    <name evidence="9" type="ORF">CAEBREN_03543</name>
</gene>
<name>G0NTW2_CAEBE</name>
<dbReference type="SUPFAM" id="SSF82866">
    <property type="entry name" value="Multidrug efflux transporter AcrB transmembrane domain"/>
    <property type="match status" value="1"/>
</dbReference>
<dbReference type="EMBL" id="GL379946">
    <property type="protein sequence ID" value="EGT37635.1"/>
    <property type="molecule type" value="Genomic_DNA"/>
</dbReference>
<dbReference type="OMA" id="RVFQENI"/>
<dbReference type="AlphaFoldDB" id="G0NTW2"/>
<keyword evidence="3 7" id="KW-1133">Transmembrane helix</keyword>
<dbReference type="PANTHER" id="PTHR45951:SF3">
    <property type="entry name" value="PROTEIN DISPATCHED"/>
    <property type="match status" value="1"/>
</dbReference>
<dbReference type="InterPro" id="IPR000731">
    <property type="entry name" value="SSD"/>
</dbReference>
<evidence type="ECO:0000256" key="4">
    <source>
        <dbReference type="ARBA" id="ARBA00023136"/>
    </source>
</evidence>
<evidence type="ECO:0000259" key="8">
    <source>
        <dbReference type="PROSITE" id="PS50156"/>
    </source>
</evidence>